<dbReference type="InterPro" id="IPR043203">
    <property type="entry name" value="VGCC_Ca_Na"/>
</dbReference>
<comment type="caution">
    <text evidence="7">The sequence shown here is derived from an EMBL/GenBank/DDBJ whole genome shotgun (WGS) entry which is preliminary data.</text>
</comment>
<keyword evidence="4 5" id="KW-0472">Membrane</keyword>
<evidence type="ECO:0000313" key="7">
    <source>
        <dbReference type="EMBL" id="CAE7841704.1"/>
    </source>
</evidence>
<evidence type="ECO:0000313" key="8">
    <source>
        <dbReference type="Proteomes" id="UP000601435"/>
    </source>
</evidence>
<dbReference type="AlphaFoldDB" id="A0A812ZVC0"/>
<organism evidence="7 8">
    <name type="scientific">Symbiodinium necroappetens</name>
    <dbReference type="NCBI Taxonomy" id="1628268"/>
    <lineage>
        <taxon>Eukaryota</taxon>
        <taxon>Sar</taxon>
        <taxon>Alveolata</taxon>
        <taxon>Dinophyceae</taxon>
        <taxon>Suessiales</taxon>
        <taxon>Symbiodiniaceae</taxon>
        <taxon>Symbiodinium</taxon>
    </lineage>
</organism>
<dbReference type="GO" id="GO:0005248">
    <property type="term" value="F:voltage-gated sodium channel activity"/>
    <property type="evidence" value="ECO:0007669"/>
    <property type="project" value="TreeGrafter"/>
</dbReference>
<dbReference type="EMBL" id="CAJNJA010050553">
    <property type="protein sequence ID" value="CAE7841704.1"/>
    <property type="molecule type" value="Genomic_DNA"/>
</dbReference>
<keyword evidence="2 5" id="KW-0812">Transmembrane</keyword>
<feature type="transmembrane region" description="Helical" evidence="5">
    <location>
        <begin position="118"/>
        <end position="136"/>
    </location>
</feature>
<comment type="subcellular location">
    <subcellularLocation>
        <location evidence="1">Membrane</location>
        <topology evidence="1">Multi-pass membrane protein</topology>
    </subcellularLocation>
</comment>
<dbReference type="SUPFAM" id="SSF81324">
    <property type="entry name" value="Voltage-gated potassium channels"/>
    <property type="match status" value="1"/>
</dbReference>
<reference evidence="7" key="1">
    <citation type="submission" date="2021-02" db="EMBL/GenBank/DDBJ databases">
        <authorList>
            <person name="Dougan E. K."/>
            <person name="Rhodes N."/>
            <person name="Thang M."/>
            <person name="Chan C."/>
        </authorList>
    </citation>
    <scope>NUCLEOTIDE SEQUENCE</scope>
</reference>
<evidence type="ECO:0000256" key="2">
    <source>
        <dbReference type="ARBA" id="ARBA00022692"/>
    </source>
</evidence>
<evidence type="ECO:0000256" key="5">
    <source>
        <dbReference type="SAM" id="Phobius"/>
    </source>
</evidence>
<protein>
    <submittedName>
        <fullName evidence="7">CACNA1A protein</fullName>
    </submittedName>
</protein>
<feature type="transmembrane region" description="Helical" evidence="5">
    <location>
        <begin position="148"/>
        <end position="173"/>
    </location>
</feature>
<feature type="transmembrane region" description="Helical" evidence="5">
    <location>
        <begin position="295"/>
        <end position="316"/>
    </location>
</feature>
<accession>A0A812ZVC0</accession>
<name>A0A812ZVC0_9DINO</name>
<gene>
    <name evidence="7" type="primary">CACNA1A</name>
    <name evidence="7" type="ORF">SNEC2469_LOCUS25550</name>
</gene>
<dbReference type="GO" id="GO:0001518">
    <property type="term" value="C:voltage-gated sodium channel complex"/>
    <property type="evidence" value="ECO:0007669"/>
    <property type="project" value="TreeGrafter"/>
</dbReference>
<dbReference type="InterPro" id="IPR005821">
    <property type="entry name" value="Ion_trans_dom"/>
</dbReference>
<evidence type="ECO:0000259" key="6">
    <source>
        <dbReference type="Pfam" id="PF00520"/>
    </source>
</evidence>
<evidence type="ECO:0000256" key="1">
    <source>
        <dbReference type="ARBA" id="ARBA00004141"/>
    </source>
</evidence>
<feature type="transmembrane region" description="Helical" evidence="5">
    <location>
        <begin position="225"/>
        <end position="243"/>
    </location>
</feature>
<dbReference type="Gene3D" id="1.20.120.350">
    <property type="entry name" value="Voltage-gated potassium channels. Chain C"/>
    <property type="match status" value="1"/>
</dbReference>
<dbReference type="Pfam" id="PF00520">
    <property type="entry name" value="Ion_trans"/>
    <property type="match status" value="1"/>
</dbReference>
<keyword evidence="3 5" id="KW-1133">Transmembrane helix</keyword>
<feature type="transmembrane region" description="Helical" evidence="5">
    <location>
        <begin position="80"/>
        <end position="98"/>
    </location>
</feature>
<dbReference type="InterPro" id="IPR027359">
    <property type="entry name" value="Volt_channel_dom_sf"/>
</dbReference>
<feature type="domain" description="Ion transport" evidence="6">
    <location>
        <begin position="79"/>
        <end position="328"/>
    </location>
</feature>
<dbReference type="PANTHER" id="PTHR10037:SF62">
    <property type="entry name" value="SODIUM CHANNEL PROTEIN 60E"/>
    <property type="match status" value="1"/>
</dbReference>
<dbReference type="Proteomes" id="UP000601435">
    <property type="component" value="Unassembled WGS sequence"/>
</dbReference>
<proteinExistence type="predicted"/>
<dbReference type="Gene3D" id="1.10.287.70">
    <property type="match status" value="1"/>
</dbReference>
<dbReference type="PANTHER" id="PTHR10037">
    <property type="entry name" value="VOLTAGE-GATED CATION CHANNEL CALCIUM AND SODIUM"/>
    <property type="match status" value="1"/>
</dbReference>
<sequence>MARPKKQRARATRHHARASRLSIAQAKELRTGKSKGGAPVFADETEMKKSLRQALVKAPYNVHDYYRPDGCAQQIARHAMFENCTLVVIVLNCLWMAIDTDNNPAAVLIDAPPVFQVAEHLFCTYFFIEITIRFLAFEYKCDCFRDFWFVFDFCLSLYMIAETWILSIVLVVADLRETDSLFSANVLRIIRMVKILRLTRMAKLLRSIPELGIVAKAIGAAGRSLLVIAAFCVMVLYVFALLMKQITDMVQEPPADSALTADFATVATSMNTLLLKSMFAESASFVYSLAAWHPVFWPFVVLFILITSVTMMYMLIGVMVNVVNSVAASEREGSTVSLIAQSLRQVMSKLGMDPDGPLSKQTVTDLLLDAEVAQFLYSLDVDSIVMVEMLDTFYEDIMEKEGRQMNFEDLVDGLLNLRGTNPATVQDVKGSIRILKTSFTKELSDLRKSLLGEINTLKIDLRDGGDLESSGSEHDAS</sequence>
<evidence type="ECO:0000256" key="3">
    <source>
        <dbReference type="ARBA" id="ARBA00022989"/>
    </source>
</evidence>
<evidence type="ECO:0000256" key="4">
    <source>
        <dbReference type="ARBA" id="ARBA00023136"/>
    </source>
</evidence>
<dbReference type="OrthoDB" id="419749at2759"/>
<keyword evidence="8" id="KW-1185">Reference proteome</keyword>